<dbReference type="CDD" id="cd14014">
    <property type="entry name" value="STKc_PknB_like"/>
    <property type="match status" value="1"/>
</dbReference>
<dbReference type="PROSITE" id="PS00108">
    <property type="entry name" value="PROTEIN_KINASE_ST"/>
    <property type="match status" value="1"/>
</dbReference>
<evidence type="ECO:0000256" key="2">
    <source>
        <dbReference type="ARBA" id="ARBA00022527"/>
    </source>
</evidence>
<keyword evidence="2" id="KW-0723">Serine/threonine-protein kinase</keyword>
<feature type="domain" description="PASTA" evidence="14">
    <location>
        <begin position="480"/>
        <end position="547"/>
    </location>
</feature>
<evidence type="ECO:0000256" key="12">
    <source>
        <dbReference type="SAM" id="Phobius"/>
    </source>
</evidence>
<evidence type="ECO:0000256" key="9">
    <source>
        <dbReference type="ARBA" id="ARBA00048679"/>
    </source>
</evidence>
<evidence type="ECO:0000313" key="16">
    <source>
        <dbReference type="Proteomes" id="UP001209083"/>
    </source>
</evidence>
<dbReference type="PANTHER" id="PTHR43289:SF6">
    <property type="entry name" value="SERINE_THREONINE-PROTEIN KINASE NEKL-3"/>
    <property type="match status" value="1"/>
</dbReference>
<keyword evidence="3" id="KW-0808">Transferase</keyword>
<dbReference type="InterPro" id="IPR000719">
    <property type="entry name" value="Prot_kinase_dom"/>
</dbReference>
<name>A0ABY8QRY1_9MICO</name>
<dbReference type="PROSITE" id="PS00107">
    <property type="entry name" value="PROTEIN_KINASE_ATP"/>
    <property type="match status" value="1"/>
</dbReference>
<dbReference type="NCBIfam" id="NF033483">
    <property type="entry name" value="PknB_PASTA_kin"/>
    <property type="match status" value="1"/>
</dbReference>
<dbReference type="EC" id="2.7.11.1" evidence="1"/>
<protein>
    <recommendedName>
        <fullName evidence="1">non-specific serine/threonine protein kinase</fullName>
        <ecNumber evidence="1">2.7.11.1</ecNumber>
    </recommendedName>
</protein>
<keyword evidence="4" id="KW-0677">Repeat</keyword>
<proteinExistence type="predicted"/>
<organism evidence="15 16">
    <name type="scientific">Saxibacter everestensis</name>
    <dbReference type="NCBI Taxonomy" id="2909229"/>
    <lineage>
        <taxon>Bacteria</taxon>
        <taxon>Bacillati</taxon>
        <taxon>Actinomycetota</taxon>
        <taxon>Actinomycetes</taxon>
        <taxon>Micrococcales</taxon>
        <taxon>Brevibacteriaceae</taxon>
        <taxon>Saxibacter</taxon>
    </lineage>
</organism>
<reference evidence="15 16" key="1">
    <citation type="submission" date="2023-05" db="EMBL/GenBank/DDBJ databases">
        <title>Lithophilousrod everest ZFBP1038 complete genpme.</title>
        <authorList>
            <person name="Tian M."/>
        </authorList>
    </citation>
    <scope>NUCLEOTIDE SEQUENCE [LARGE SCALE GENOMIC DNA]</scope>
    <source>
        <strain evidence="15 16">ZFBP1038</strain>
    </source>
</reference>
<feature type="region of interest" description="Disordered" evidence="11">
    <location>
        <begin position="360"/>
        <end position="379"/>
    </location>
</feature>
<sequence length="647" mass="68581">MNDRRVLAGRYEIRSILGRGGMAEVHEGLDTRLGRTVAIKLLRSDLARDPSFQARLRREAQSAAALNHPTIVAVYDSGEEVVHEAGGEDIHVPFIVMEYVKGKTLREIIKREGGATIREALDISAGVLSALQYSHRAGIVHRDIKPANVMLTPNGDVKVMDFGIARALADSGATMTQTQAVVGTAQYLSPEQARGELVDARSDLYSAGCLMYELLTGQPPFTGDSPVSVAYQHVREVPEPPSSINPAINEALDAVVMHALKKERDERYQDAAQFRDDVLAARDGRPLSLSGPDDDATVAMGAAGLVGGAAGAAAAAGAAGATQAFPQQPTAVYPMQTANGANGTAESDPAETTFDRMMLGEAGANPGDDEPPVEEKKKKTRKTGMIVLACVLIAALLGALGYWLVALSTAEPEPVTFKLDNMVNVPASQAEQILEGRSLKVVQKERNDDEVVEGNVAATDPEAGTTVAEGSTVTLFVSTGPESIEVPDVNGQTETYARQLIAQAGLTAGKNNEDFSPDVDKGNVIRTDPKKGSKVDPDEQVDLVLSNGQIEVPNVTGEGSKSDACKILESDDYQLKCKTKDVEDEKAEEGSVIGQSTEGGEAVDQHTTITIEIAVKPEPEPSPSEPEPTQTETPTIPVPTLPVPPED</sequence>
<keyword evidence="12" id="KW-1133">Transmembrane helix</keyword>
<evidence type="ECO:0000256" key="11">
    <source>
        <dbReference type="SAM" id="MobiDB-lite"/>
    </source>
</evidence>
<feature type="transmembrane region" description="Helical" evidence="12">
    <location>
        <begin position="385"/>
        <end position="405"/>
    </location>
</feature>
<dbReference type="RefSeq" id="WP_349638544.1">
    <property type="nucleotide sequence ID" value="NZ_CP090958.1"/>
</dbReference>
<feature type="domain" description="PASTA" evidence="14">
    <location>
        <begin position="413"/>
        <end position="479"/>
    </location>
</feature>
<dbReference type="SMART" id="SM00220">
    <property type="entry name" value="S_TKc"/>
    <property type="match status" value="1"/>
</dbReference>
<feature type="region of interest" description="Disordered" evidence="11">
    <location>
        <begin position="614"/>
        <end position="647"/>
    </location>
</feature>
<dbReference type="Gene3D" id="3.30.200.20">
    <property type="entry name" value="Phosphorylase Kinase, domain 1"/>
    <property type="match status" value="1"/>
</dbReference>
<keyword evidence="6 15" id="KW-0418">Kinase</keyword>
<feature type="domain" description="Protein kinase" evidence="13">
    <location>
        <begin position="11"/>
        <end position="279"/>
    </location>
</feature>
<evidence type="ECO:0000256" key="10">
    <source>
        <dbReference type="PROSITE-ProRule" id="PRU10141"/>
    </source>
</evidence>
<dbReference type="SUPFAM" id="SSF56112">
    <property type="entry name" value="Protein kinase-like (PK-like)"/>
    <property type="match status" value="1"/>
</dbReference>
<evidence type="ECO:0000259" key="14">
    <source>
        <dbReference type="SMART" id="SM00740"/>
    </source>
</evidence>
<evidence type="ECO:0000256" key="5">
    <source>
        <dbReference type="ARBA" id="ARBA00022741"/>
    </source>
</evidence>
<dbReference type="InterPro" id="IPR008271">
    <property type="entry name" value="Ser/Thr_kinase_AS"/>
</dbReference>
<dbReference type="PANTHER" id="PTHR43289">
    <property type="entry name" value="MITOGEN-ACTIVATED PROTEIN KINASE KINASE KINASE 20-RELATED"/>
    <property type="match status" value="1"/>
</dbReference>
<evidence type="ECO:0000313" key="15">
    <source>
        <dbReference type="EMBL" id="WGW11753.1"/>
    </source>
</evidence>
<dbReference type="Pfam" id="PF03793">
    <property type="entry name" value="PASTA"/>
    <property type="match status" value="3"/>
</dbReference>
<evidence type="ECO:0000259" key="13">
    <source>
        <dbReference type="SMART" id="SM00220"/>
    </source>
</evidence>
<dbReference type="Gene3D" id="1.10.510.10">
    <property type="entry name" value="Transferase(Phosphotransferase) domain 1"/>
    <property type="match status" value="1"/>
</dbReference>
<dbReference type="Pfam" id="PF00069">
    <property type="entry name" value="Pkinase"/>
    <property type="match status" value="1"/>
</dbReference>
<feature type="domain" description="PASTA" evidence="14">
    <location>
        <begin position="549"/>
        <end position="615"/>
    </location>
</feature>
<dbReference type="EMBL" id="CP090958">
    <property type="protein sequence ID" value="WGW11753.1"/>
    <property type="molecule type" value="Genomic_DNA"/>
</dbReference>
<evidence type="ECO:0000256" key="3">
    <source>
        <dbReference type="ARBA" id="ARBA00022679"/>
    </source>
</evidence>
<feature type="compositionally biased region" description="Pro residues" evidence="11">
    <location>
        <begin position="636"/>
        <end position="647"/>
    </location>
</feature>
<evidence type="ECO:0000256" key="8">
    <source>
        <dbReference type="ARBA" id="ARBA00047899"/>
    </source>
</evidence>
<feature type="binding site" evidence="10">
    <location>
        <position position="40"/>
    </location>
    <ligand>
        <name>ATP</name>
        <dbReference type="ChEBI" id="CHEBI:30616"/>
    </ligand>
</feature>
<gene>
    <name evidence="15" type="primary">pknB</name>
    <name evidence="15" type="ORF">LWF01_16920</name>
</gene>
<keyword evidence="5 10" id="KW-0547">Nucleotide-binding</keyword>
<evidence type="ECO:0000256" key="6">
    <source>
        <dbReference type="ARBA" id="ARBA00022777"/>
    </source>
</evidence>
<accession>A0ABY8QRY1</accession>
<evidence type="ECO:0000256" key="4">
    <source>
        <dbReference type="ARBA" id="ARBA00022737"/>
    </source>
</evidence>
<dbReference type="InterPro" id="IPR011009">
    <property type="entry name" value="Kinase-like_dom_sf"/>
</dbReference>
<keyword evidence="16" id="KW-1185">Reference proteome</keyword>
<evidence type="ECO:0000256" key="7">
    <source>
        <dbReference type="ARBA" id="ARBA00022840"/>
    </source>
</evidence>
<keyword evidence="12" id="KW-0472">Membrane</keyword>
<dbReference type="SMART" id="SM00740">
    <property type="entry name" value="PASTA"/>
    <property type="match status" value="3"/>
</dbReference>
<dbReference type="Proteomes" id="UP001209083">
    <property type="component" value="Chromosome"/>
</dbReference>
<dbReference type="InterPro" id="IPR005543">
    <property type="entry name" value="PASTA_dom"/>
</dbReference>
<comment type="catalytic activity">
    <reaction evidence="8">
        <text>L-threonyl-[protein] + ATP = O-phospho-L-threonyl-[protein] + ADP + H(+)</text>
        <dbReference type="Rhea" id="RHEA:46608"/>
        <dbReference type="Rhea" id="RHEA-COMP:11060"/>
        <dbReference type="Rhea" id="RHEA-COMP:11605"/>
        <dbReference type="ChEBI" id="CHEBI:15378"/>
        <dbReference type="ChEBI" id="CHEBI:30013"/>
        <dbReference type="ChEBI" id="CHEBI:30616"/>
        <dbReference type="ChEBI" id="CHEBI:61977"/>
        <dbReference type="ChEBI" id="CHEBI:456216"/>
        <dbReference type="EC" id="2.7.11.1"/>
    </reaction>
</comment>
<dbReference type="GO" id="GO:0016301">
    <property type="term" value="F:kinase activity"/>
    <property type="evidence" value="ECO:0007669"/>
    <property type="project" value="UniProtKB-KW"/>
</dbReference>
<keyword evidence="7 10" id="KW-0067">ATP-binding</keyword>
<comment type="catalytic activity">
    <reaction evidence="9">
        <text>L-seryl-[protein] + ATP = O-phospho-L-seryl-[protein] + ADP + H(+)</text>
        <dbReference type="Rhea" id="RHEA:17989"/>
        <dbReference type="Rhea" id="RHEA-COMP:9863"/>
        <dbReference type="Rhea" id="RHEA-COMP:11604"/>
        <dbReference type="ChEBI" id="CHEBI:15378"/>
        <dbReference type="ChEBI" id="CHEBI:29999"/>
        <dbReference type="ChEBI" id="CHEBI:30616"/>
        <dbReference type="ChEBI" id="CHEBI:83421"/>
        <dbReference type="ChEBI" id="CHEBI:456216"/>
        <dbReference type="EC" id="2.7.11.1"/>
    </reaction>
</comment>
<keyword evidence="12" id="KW-0812">Transmembrane</keyword>
<dbReference type="CDD" id="cd06577">
    <property type="entry name" value="PASTA_pknB"/>
    <property type="match status" value="3"/>
</dbReference>
<dbReference type="InterPro" id="IPR017441">
    <property type="entry name" value="Protein_kinase_ATP_BS"/>
</dbReference>
<dbReference type="Gene3D" id="3.30.10.20">
    <property type="match status" value="3"/>
</dbReference>
<evidence type="ECO:0000256" key="1">
    <source>
        <dbReference type="ARBA" id="ARBA00012513"/>
    </source>
</evidence>